<organism evidence="2 3">
    <name type="scientific">Clarias magur</name>
    <name type="common">Asian catfish</name>
    <name type="synonym">Macropteronotus magur</name>
    <dbReference type="NCBI Taxonomy" id="1594786"/>
    <lineage>
        <taxon>Eukaryota</taxon>
        <taxon>Metazoa</taxon>
        <taxon>Chordata</taxon>
        <taxon>Craniata</taxon>
        <taxon>Vertebrata</taxon>
        <taxon>Euteleostomi</taxon>
        <taxon>Actinopterygii</taxon>
        <taxon>Neopterygii</taxon>
        <taxon>Teleostei</taxon>
        <taxon>Ostariophysi</taxon>
        <taxon>Siluriformes</taxon>
        <taxon>Clariidae</taxon>
        <taxon>Clarias</taxon>
    </lineage>
</organism>
<name>A0A8J4XDH2_CLAMG</name>
<proteinExistence type="predicted"/>
<dbReference type="Proteomes" id="UP000727407">
    <property type="component" value="Unassembled WGS sequence"/>
</dbReference>
<dbReference type="EMBL" id="QNUK01000198">
    <property type="protein sequence ID" value="KAF5898485.1"/>
    <property type="molecule type" value="Genomic_DNA"/>
</dbReference>
<gene>
    <name evidence="2" type="ORF">DAT39_011824</name>
</gene>
<feature type="region of interest" description="Disordered" evidence="1">
    <location>
        <begin position="125"/>
        <end position="170"/>
    </location>
</feature>
<keyword evidence="3" id="KW-1185">Reference proteome</keyword>
<accession>A0A8J4XDH2</accession>
<reference evidence="2" key="1">
    <citation type="submission" date="2020-07" db="EMBL/GenBank/DDBJ databases">
        <title>Clarias magur genome sequencing, assembly and annotation.</title>
        <authorList>
            <person name="Kushwaha B."/>
            <person name="Kumar R."/>
            <person name="Das P."/>
            <person name="Joshi C.G."/>
            <person name="Kumar D."/>
            <person name="Nagpure N.S."/>
            <person name="Pandey M."/>
            <person name="Agarwal S."/>
            <person name="Srivastava S."/>
            <person name="Singh M."/>
            <person name="Sahoo L."/>
            <person name="Jayasankar P."/>
            <person name="Meher P.K."/>
            <person name="Koringa P.G."/>
            <person name="Iquebal M.A."/>
            <person name="Das S.P."/>
            <person name="Bit A."/>
            <person name="Patnaik S."/>
            <person name="Patel N."/>
            <person name="Shah T.M."/>
            <person name="Hinsu A."/>
            <person name="Jena J.K."/>
        </authorList>
    </citation>
    <scope>NUCLEOTIDE SEQUENCE</scope>
    <source>
        <strain evidence="2">CIFAMagur01</strain>
        <tissue evidence="2">Testis</tissue>
    </source>
</reference>
<comment type="caution">
    <text evidence="2">The sequence shown here is derived from an EMBL/GenBank/DDBJ whole genome shotgun (WGS) entry which is preliminary data.</text>
</comment>
<dbReference type="AlphaFoldDB" id="A0A8J4XDH2"/>
<feature type="region of interest" description="Disordered" evidence="1">
    <location>
        <begin position="187"/>
        <end position="206"/>
    </location>
</feature>
<feature type="compositionally biased region" description="Basic residues" evidence="1">
    <location>
        <begin position="147"/>
        <end position="159"/>
    </location>
</feature>
<evidence type="ECO:0000256" key="1">
    <source>
        <dbReference type="SAM" id="MobiDB-lite"/>
    </source>
</evidence>
<evidence type="ECO:0000313" key="3">
    <source>
        <dbReference type="Proteomes" id="UP000727407"/>
    </source>
</evidence>
<evidence type="ECO:0000313" key="2">
    <source>
        <dbReference type="EMBL" id="KAF5898485.1"/>
    </source>
</evidence>
<protein>
    <submittedName>
        <fullName evidence="2">GRAM domain-containing protein 1B-like isoform X1</fullName>
    </submittedName>
</protein>
<sequence>MCYSESCFVRRLPHDLHRTPQHRGSVNGRKPVRCFGRHALQPDWTRSGGLLSRAPSDWRRRHCLRLTPPLRRADWSERVSVPDYESAIGPGLRQSKRRAETPNERHRWRQALELLSMTDTLRPPSLLVQEPRDDPSSAWSSSSTPTLRRRRLKMRRTKKAPSEQMENGSLRRLASKEYLQLPSIEITPSSDEDAPWSNCSTPSASPRRKRFLIRKWLKNKLGHN</sequence>
<dbReference type="OrthoDB" id="8960672at2759"/>
<feature type="compositionally biased region" description="Low complexity" evidence="1">
    <location>
        <begin position="136"/>
        <end position="146"/>
    </location>
</feature>